<name>A0A367MBA3_PSEAI</name>
<gene>
    <name evidence="1" type="ORF">DT376_13130</name>
</gene>
<dbReference type="Proteomes" id="UP000253594">
    <property type="component" value="Unassembled WGS sequence"/>
</dbReference>
<reference evidence="1 2" key="1">
    <citation type="submission" date="2018-07" db="EMBL/GenBank/DDBJ databases">
        <title>Mechanisms of high-level aminoglycoside resistance among Gram-negative pathogens in Brazil.</title>
        <authorList>
            <person name="Ballaben A.S."/>
            <person name="Darini A.L.C."/>
            <person name="Doi Y."/>
        </authorList>
    </citation>
    <scope>NUCLEOTIDE SEQUENCE [LARGE SCALE GENOMIC DNA]</scope>
    <source>
        <strain evidence="1 2">B2-305</strain>
    </source>
</reference>
<proteinExistence type="predicted"/>
<keyword evidence="1" id="KW-0223">Dioxygenase</keyword>
<evidence type="ECO:0000313" key="2">
    <source>
        <dbReference type="Proteomes" id="UP000253594"/>
    </source>
</evidence>
<dbReference type="GO" id="GO:0051213">
    <property type="term" value="F:dioxygenase activity"/>
    <property type="evidence" value="ECO:0007669"/>
    <property type="project" value="UniProtKB-KW"/>
</dbReference>
<protein>
    <submittedName>
        <fullName evidence="1">Catechol 1,2-dioxygenase</fullName>
    </submittedName>
</protein>
<dbReference type="EMBL" id="QORE01000374">
    <property type="protein sequence ID" value="RCI74421.1"/>
    <property type="molecule type" value="Genomic_DNA"/>
</dbReference>
<evidence type="ECO:0000313" key="1">
    <source>
        <dbReference type="EMBL" id="RCI74421.1"/>
    </source>
</evidence>
<sequence length="48" mass="5271">RFNDDPAAARDRGVEGGRFAELDFAFQLQASPAPAAERRSQRPRALQG</sequence>
<organism evidence="1 2">
    <name type="scientific">Pseudomonas aeruginosa</name>
    <dbReference type="NCBI Taxonomy" id="287"/>
    <lineage>
        <taxon>Bacteria</taxon>
        <taxon>Pseudomonadati</taxon>
        <taxon>Pseudomonadota</taxon>
        <taxon>Gammaproteobacteria</taxon>
        <taxon>Pseudomonadales</taxon>
        <taxon>Pseudomonadaceae</taxon>
        <taxon>Pseudomonas</taxon>
    </lineage>
</organism>
<comment type="caution">
    <text evidence="1">The sequence shown here is derived from an EMBL/GenBank/DDBJ whole genome shotgun (WGS) entry which is preliminary data.</text>
</comment>
<feature type="non-terminal residue" evidence="1">
    <location>
        <position position="1"/>
    </location>
</feature>
<dbReference type="AlphaFoldDB" id="A0A367MBA3"/>
<keyword evidence="1" id="KW-0560">Oxidoreductase</keyword>
<accession>A0A367MBA3</accession>